<protein>
    <submittedName>
        <fullName evidence="2">Uncharacterized protein</fullName>
    </submittedName>
</protein>
<name>A0A8T4LCP0_9ARCH</name>
<organism evidence="2 3">
    <name type="scientific">Candidatus Iainarchaeum sp</name>
    <dbReference type="NCBI Taxonomy" id="3101447"/>
    <lineage>
        <taxon>Archaea</taxon>
        <taxon>Candidatus Iainarchaeota</taxon>
        <taxon>Candidatus Iainarchaeia</taxon>
        <taxon>Candidatus Iainarchaeales</taxon>
        <taxon>Candidatus Iainarchaeaceae</taxon>
        <taxon>Candidatus Iainarchaeum</taxon>
    </lineage>
</organism>
<feature type="transmembrane region" description="Helical" evidence="1">
    <location>
        <begin position="265"/>
        <end position="285"/>
    </location>
</feature>
<dbReference type="AlphaFoldDB" id="A0A8T4LCP0"/>
<feature type="transmembrane region" description="Helical" evidence="1">
    <location>
        <begin position="197"/>
        <end position="220"/>
    </location>
</feature>
<sequence>MCFLLVVAVVGFGIVSVSDHVVTDPNNAKKAIAALNLFPAVSSQLESYVDSQIPFPLRQTVGPNFSSELVSASVDQAWFDSQVNGLVDNVFGFLNGNASTLSLSVSLASPKQRAEFFLDQRFSGPLGSSVAEYVDFSLVPDSIDVLQQIPPSQRETMMASLSQGRDVLNQLPVLSLLFGLIAIVFSVLLVLILRNRFVFLCLGVSFLVAGLVLGGLGAVVSVESQSLGASFLSQFSAAKSVVSSASLVSAVTVYVSAWTTGINQWAMVFFGLAVVFLAVFGYLMFLRPAKVASKPPVSAPVVSQDLPVGVD</sequence>
<feature type="transmembrane region" description="Helical" evidence="1">
    <location>
        <begin position="240"/>
        <end position="258"/>
    </location>
</feature>
<evidence type="ECO:0000313" key="2">
    <source>
        <dbReference type="EMBL" id="MBS3061125.1"/>
    </source>
</evidence>
<reference evidence="2" key="2">
    <citation type="submission" date="2021-05" db="EMBL/GenBank/DDBJ databases">
        <title>Protein family content uncovers lineage relationships and bacterial pathway maintenance mechanisms in DPANN archaea.</title>
        <authorList>
            <person name="Castelle C.J."/>
            <person name="Meheust R."/>
            <person name="Jaffe A.L."/>
            <person name="Seitz K."/>
            <person name="Gong X."/>
            <person name="Baker B.J."/>
            <person name="Banfield J.F."/>
        </authorList>
    </citation>
    <scope>NUCLEOTIDE SEQUENCE</scope>
    <source>
        <strain evidence="2">RIFCSPLOWO2_01_FULL_AR10_48_17</strain>
    </source>
</reference>
<keyword evidence="1" id="KW-0812">Transmembrane</keyword>
<dbReference type="Proteomes" id="UP000675968">
    <property type="component" value="Unassembled WGS sequence"/>
</dbReference>
<accession>A0A8T4LCP0</accession>
<gene>
    <name evidence="2" type="ORF">J4215_00920</name>
</gene>
<dbReference type="EMBL" id="JAGVWC010000007">
    <property type="protein sequence ID" value="MBS3061125.1"/>
    <property type="molecule type" value="Genomic_DNA"/>
</dbReference>
<evidence type="ECO:0000256" key="1">
    <source>
        <dbReference type="SAM" id="Phobius"/>
    </source>
</evidence>
<proteinExistence type="predicted"/>
<keyword evidence="1" id="KW-1133">Transmembrane helix</keyword>
<evidence type="ECO:0000313" key="3">
    <source>
        <dbReference type="Proteomes" id="UP000675968"/>
    </source>
</evidence>
<keyword evidence="1" id="KW-0472">Membrane</keyword>
<feature type="transmembrane region" description="Helical" evidence="1">
    <location>
        <begin position="171"/>
        <end position="192"/>
    </location>
</feature>
<reference evidence="2" key="1">
    <citation type="submission" date="2021-03" db="EMBL/GenBank/DDBJ databases">
        <authorList>
            <person name="Jaffe A."/>
        </authorList>
    </citation>
    <scope>NUCLEOTIDE SEQUENCE</scope>
    <source>
        <strain evidence="2">RIFCSPLOWO2_01_FULL_AR10_48_17</strain>
    </source>
</reference>
<comment type="caution">
    <text evidence="2">The sequence shown here is derived from an EMBL/GenBank/DDBJ whole genome shotgun (WGS) entry which is preliminary data.</text>
</comment>